<evidence type="ECO:0000313" key="1">
    <source>
        <dbReference type="EMBL" id="KAH9414958.1"/>
    </source>
</evidence>
<name>A0ABQ8IXC8_DERPT</name>
<comment type="caution">
    <text evidence="1">The sequence shown here is derived from an EMBL/GenBank/DDBJ whole genome shotgun (WGS) entry which is preliminary data.</text>
</comment>
<proteinExistence type="predicted"/>
<protein>
    <submittedName>
        <fullName evidence="1">Uncharacterized protein</fullName>
    </submittedName>
</protein>
<accession>A0ABQ8IXC8</accession>
<reference evidence="1 2" key="2">
    <citation type="journal article" date="2022" name="Mol. Biol. Evol.">
        <title>Comparative Genomics Reveals Insights into the Divergent Evolution of Astigmatic Mites and Household Pest Adaptations.</title>
        <authorList>
            <person name="Xiong Q."/>
            <person name="Wan A.T."/>
            <person name="Liu X."/>
            <person name="Fung C.S."/>
            <person name="Xiao X."/>
            <person name="Malainual N."/>
            <person name="Hou J."/>
            <person name="Wang L."/>
            <person name="Wang M."/>
            <person name="Yang K.Y."/>
            <person name="Cui Y."/>
            <person name="Leung E.L."/>
            <person name="Nong W."/>
            <person name="Shin S.K."/>
            <person name="Au S.W."/>
            <person name="Jeong K.Y."/>
            <person name="Chew F.T."/>
            <person name="Hui J.H."/>
            <person name="Leung T.F."/>
            <person name="Tungtrongchitr A."/>
            <person name="Zhong N."/>
            <person name="Liu Z."/>
            <person name="Tsui S.K."/>
        </authorList>
    </citation>
    <scope>NUCLEOTIDE SEQUENCE [LARGE SCALE GENOMIC DNA]</scope>
    <source>
        <strain evidence="1">Derp</strain>
    </source>
</reference>
<dbReference type="Proteomes" id="UP000887458">
    <property type="component" value="Unassembled WGS sequence"/>
</dbReference>
<gene>
    <name evidence="1" type="ORF">DERP_014127</name>
</gene>
<keyword evidence="2" id="KW-1185">Reference proteome</keyword>
<sequence length="82" mass="9542">MFNKNNIFHRLIDRFDRKDHNFGDILPNDTHITKVVIIVIASEIDCIKENPSTDFHDVTKTINDTDDKSNCCHFLKPNDITI</sequence>
<reference evidence="1 2" key="1">
    <citation type="journal article" date="2018" name="J. Allergy Clin. Immunol.">
        <title>High-quality assembly of Dermatophagoides pteronyssinus genome and transcriptome reveals a wide range of novel allergens.</title>
        <authorList>
            <person name="Liu X.Y."/>
            <person name="Yang K.Y."/>
            <person name="Wang M.Q."/>
            <person name="Kwok J.S."/>
            <person name="Zeng X."/>
            <person name="Yang Z."/>
            <person name="Xiao X.J."/>
            <person name="Lau C.P."/>
            <person name="Li Y."/>
            <person name="Huang Z.M."/>
            <person name="Ba J.G."/>
            <person name="Yim A.K."/>
            <person name="Ouyang C.Y."/>
            <person name="Ngai S.M."/>
            <person name="Chan T.F."/>
            <person name="Leung E.L."/>
            <person name="Liu L."/>
            <person name="Liu Z.G."/>
            <person name="Tsui S.K."/>
        </authorList>
    </citation>
    <scope>NUCLEOTIDE SEQUENCE [LARGE SCALE GENOMIC DNA]</scope>
    <source>
        <strain evidence="1">Derp</strain>
    </source>
</reference>
<dbReference type="EMBL" id="NJHN03000102">
    <property type="protein sequence ID" value="KAH9414958.1"/>
    <property type="molecule type" value="Genomic_DNA"/>
</dbReference>
<organism evidence="1 2">
    <name type="scientific">Dermatophagoides pteronyssinus</name>
    <name type="common">European house dust mite</name>
    <dbReference type="NCBI Taxonomy" id="6956"/>
    <lineage>
        <taxon>Eukaryota</taxon>
        <taxon>Metazoa</taxon>
        <taxon>Ecdysozoa</taxon>
        <taxon>Arthropoda</taxon>
        <taxon>Chelicerata</taxon>
        <taxon>Arachnida</taxon>
        <taxon>Acari</taxon>
        <taxon>Acariformes</taxon>
        <taxon>Sarcoptiformes</taxon>
        <taxon>Astigmata</taxon>
        <taxon>Psoroptidia</taxon>
        <taxon>Analgoidea</taxon>
        <taxon>Pyroglyphidae</taxon>
        <taxon>Dermatophagoidinae</taxon>
        <taxon>Dermatophagoides</taxon>
    </lineage>
</organism>
<evidence type="ECO:0000313" key="2">
    <source>
        <dbReference type="Proteomes" id="UP000887458"/>
    </source>
</evidence>